<dbReference type="RefSeq" id="WP_052694475.1">
    <property type="nucleotide sequence ID" value="NZ_BAAAXI010000135.1"/>
</dbReference>
<dbReference type="Proteomes" id="UP000076244">
    <property type="component" value="Chromosome"/>
</dbReference>
<feature type="region of interest" description="Disordered" evidence="1">
    <location>
        <begin position="29"/>
        <end position="54"/>
    </location>
</feature>
<evidence type="ECO:0000256" key="1">
    <source>
        <dbReference type="SAM" id="MobiDB-lite"/>
    </source>
</evidence>
<feature type="signal peptide" evidence="2">
    <location>
        <begin position="1"/>
        <end position="27"/>
    </location>
</feature>
<dbReference type="PROSITE" id="PS51257">
    <property type="entry name" value="PROKAR_LIPOPROTEIN"/>
    <property type="match status" value="1"/>
</dbReference>
<evidence type="ECO:0000313" key="6">
    <source>
        <dbReference type="Proteomes" id="UP000076405"/>
    </source>
</evidence>
<evidence type="ECO:0000313" key="4">
    <source>
        <dbReference type="EMBL" id="AMV67378.1"/>
    </source>
</evidence>
<keyword evidence="5" id="KW-1185">Reference proteome</keyword>
<feature type="region of interest" description="Disordered" evidence="1">
    <location>
        <begin position="201"/>
        <end position="228"/>
    </location>
</feature>
<dbReference type="AlphaFoldDB" id="A0A0R2HEZ2"/>
<evidence type="ECO:0000256" key="2">
    <source>
        <dbReference type="SAM" id="SignalP"/>
    </source>
</evidence>
<sequence length="304" mass="32110">MTLKLNLKKSFTSLIAVLMLISLTACGTTSKQSGSAKSSSVSSTSEKSNQQKAASLYKKAQKQIEDKQSEDALATLKSAQKLDENNGKVAELLSKVQNYLNAKDALNDGDTSSANSSLAKVTSGQTNNAALNSQAKDLGNQATQLQNAKKYYQNAYDALSNGYYETARADLALLNNLSSSISGVKSLQDQGKALTNQINSMASNSSSSQSSSESSTSSSSAQPAGNLTDTKTDQVITSFQNAAGIKSQSGLSYGVNQLGNGYYQIEVRQNNPSNTVGSLTGIYRYNSQTGSVSKLNTISGKYEK</sequence>
<feature type="compositionally biased region" description="Low complexity" evidence="1">
    <location>
        <begin position="201"/>
        <end position="220"/>
    </location>
</feature>
<dbReference type="Proteomes" id="UP000076405">
    <property type="component" value="Chromosome"/>
</dbReference>
<proteinExistence type="predicted"/>
<gene>
    <name evidence="3" type="ORF">ADU70_1249</name>
    <name evidence="4" type="ORF">ADU72_1449</name>
</gene>
<dbReference type="KEGG" id="pdm:ADU72_1449"/>
<dbReference type="EMBL" id="CP012275">
    <property type="protein sequence ID" value="AMV62739.1"/>
    <property type="molecule type" value="Genomic_DNA"/>
</dbReference>
<name>A0A0R2HEZ2_9LACO</name>
<protein>
    <recommendedName>
        <fullName evidence="7">Lipoprotein</fullName>
    </recommendedName>
</protein>
<evidence type="ECO:0008006" key="7">
    <source>
        <dbReference type="Google" id="ProtNLM"/>
    </source>
</evidence>
<accession>A0A0R2HEZ2</accession>
<reference evidence="5 6" key="1">
    <citation type="journal article" date="2016" name="PLoS ONE">
        <title>The Identification of Novel Diagnostic Marker Genes for the Detection of Beer Spoiling Pediococcus damnosus Strains Using the BlAst Diagnostic Gene findEr.</title>
        <authorList>
            <person name="Behr J."/>
            <person name="Geissler A.J."/>
            <person name="Schmid J."/>
            <person name="Zehe A."/>
            <person name="Vogel R.F."/>
        </authorList>
    </citation>
    <scope>NUCLEOTIDE SEQUENCE [LARGE SCALE GENOMIC DNA]</scope>
    <source>
        <strain evidence="3 6">TMW 2.1533</strain>
        <strain evidence="4 5">TMW 2.1535</strain>
    </source>
</reference>
<keyword evidence="2" id="KW-0732">Signal</keyword>
<dbReference type="GeneID" id="57276707"/>
<feature type="compositionally biased region" description="Low complexity" evidence="1">
    <location>
        <begin position="29"/>
        <end position="48"/>
    </location>
</feature>
<dbReference type="OrthoDB" id="2329972at2"/>
<evidence type="ECO:0000313" key="5">
    <source>
        <dbReference type="Proteomes" id="UP000076244"/>
    </source>
</evidence>
<dbReference type="EMBL" id="CP012288">
    <property type="protein sequence ID" value="AMV67378.1"/>
    <property type="molecule type" value="Genomic_DNA"/>
</dbReference>
<evidence type="ECO:0000313" key="3">
    <source>
        <dbReference type="EMBL" id="AMV62739.1"/>
    </source>
</evidence>
<organism evidence="3 6">
    <name type="scientific">Pediococcus damnosus</name>
    <dbReference type="NCBI Taxonomy" id="51663"/>
    <lineage>
        <taxon>Bacteria</taxon>
        <taxon>Bacillati</taxon>
        <taxon>Bacillota</taxon>
        <taxon>Bacilli</taxon>
        <taxon>Lactobacillales</taxon>
        <taxon>Lactobacillaceae</taxon>
        <taxon>Pediococcus</taxon>
    </lineage>
</organism>
<feature type="chain" id="PRO_5044198125" description="Lipoprotein" evidence="2">
    <location>
        <begin position="28"/>
        <end position="304"/>
    </location>
</feature>